<dbReference type="Pfam" id="PF13952">
    <property type="entry name" value="DUF4216"/>
    <property type="match status" value="1"/>
</dbReference>
<dbReference type="OrthoDB" id="1111353at2759"/>
<dbReference type="Proteomes" id="UP000230750">
    <property type="component" value="Unassembled WGS sequence"/>
</dbReference>
<evidence type="ECO:0000313" key="3">
    <source>
        <dbReference type="Proteomes" id="UP000230750"/>
    </source>
</evidence>
<reference evidence="2 3" key="1">
    <citation type="journal article" date="2017" name="PLoS Biol.">
        <title>The sea cucumber genome provides insights into morphological evolution and visceral regeneration.</title>
        <authorList>
            <person name="Zhang X."/>
            <person name="Sun L."/>
            <person name="Yuan J."/>
            <person name="Sun Y."/>
            <person name="Gao Y."/>
            <person name="Zhang L."/>
            <person name="Li S."/>
            <person name="Dai H."/>
            <person name="Hamel J.F."/>
            <person name="Liu C."/>
            <person name="Yu Y."/>
            <person name="Liu S."/>
            <person name="Lin W."/>
            <person name="Guo K."/>
            <person name="Jin S."/>
            <person name="Xu P."/>
            <person name="Storey K.B."/>
            <person name="Huan P."/>
            <person name="Zhang T."/>
            <person name="Zhou Y."/>
            <person name="Zhang J."/>
            <person name="Lin C."/>
            <person name="Li X."/>
            <person name="Xing L."/>
            <person name="Huo D."/>
            <person name="Sun M."/>
            <person name="Wang L."/>
            <person name="Mercier A."/>
            <person name="Li F."/>
            <person name="Yang H."/>
            <person name="Xiang J."/>
        </authorList>
    </citation>
    <scope>NUCLEOTIDE SEQUENCE [LARGE SCALE GENOMIC DNA]</scope>
    <source>
        <strain evidence="2">Shaxun</strain>
        <tissue evidence="2">Muscle</tissue>
    </source>
</reference>
<sequence>MNKASTWPMYFTRGYMFHTKKHGHRRKTCNYGICVKGDNYSDASDEADFYGILTDIIQLEYVGLLNLKITLFKCEWYDPTPSRGTRKSENGVVDVLSSGKYYKYEPFILVNPRSNILGKYKNKDEIGLLQQENDEDVMHVQEIEVDRLVDTVNHTEEIDFDVGDAELEDEFQCNISSSDDDENEEM</sequence>
<gene>
    <name evidence="2" type="ORF">BSL78_29059</name>
</gene>
<evidence type="ECO:0000259" key="1">
    <source>
        <dbReference type="Pfam" id="PF13952"/>
    </source>
</evidence>
<protein>
    <submittedName>
        <fullName evidence="2">Putative transposon protein</fullName>
    </submittedName>
</protein>
<keyword evidence="3" id="KW-1185">Reference proteome</keyword>
<name>A0A2G8JEE0_STIJA</name>
<dbReference type="PANTHER" id="PTHR48258">
    <property type="entry name" value="DUF4218 DOMAIN-CONTAINING PROTEIN-RELATED"/>
    <property type="match status" value="1"/>
</dbReference>
<dbReference type="AlphaFoldDB" id="A0A2G8JEE0"/>
<dbReference type="PANTHER" id="PTHR48258:SF4">
    <property type="entry name" value="DUF4216 DOMAIN-CONTAINING PROTEIN"/>
    <property type="match status" value="1"/>
</dbReference>
<evidence type="ECO:0000313" key="2">
    <source>
        <dbReference type="EMBL" id="PIK34118.1"/>
    </source>
</evidence>
<dbReference type="InterPro" id="IPR025312">
    <property type="entry name" value="DUF4216"/>
</dbReference>
<feature type="domain" description="DUF4216" evidence="1">
    <location>
        <begin position="57"/>
        <end position="110"/>
    </location>
</feature>
<organism evidence="2 3">
    <name type="scientific">Stichopus japonicus</name>
    <name type="common">Sea cucumber</name>
    <dbReference type="NCBI Taxonomy" id="307972"/>
    <lineage>
        <taxon>Eukaryota</taxon>
        <taxon>Metazoa</taxon>
        <taxon>Echinodermata</taxon>
        <taxon>Eleutherozoa</taxon>
        <taxon>Echinozoa</taxon>
        <taxon>Holothuroidea</taxon>
        <taxon>Aspidochirotacea</taxon>
        <taxon>Aspidochirotida</taxon>
        <taxon>Stichopodidae</taxon>
        <taxon>Apostichopus</taxon>
    </lineage>
</organism>
<accession>A0A2G8JEE0</accession>
<proteinExistence type="predicted"/>
<dbReference type="EMBL" id="MRZV01002281">
    <property type="protein sequence ID" value="PIK34118.1"/>
    <property type="molecule type" value="Genomic_DNA"/>
</dbReference>
<comment type="caution">
    <text evidence="2">The sequence shown here is derived from an EMBL/GenBank/DDBJ whole genome shotgun (WGS) entry which is preliminary data.</text>
</comment>